<dbReference type="PANTHER" id="PTHR33480">
    <property type="entry name" value="SET DOMAIN-CONTAINING PROTEIN-RELATED"/>
    <property type="match status" value="1"/>
</dbReference>
<gene>
    <name evidence="1" type="ORF">MEDL_39275</name>
</gene>
<sequence length="175" mass="20784">MIKHCPYCSKTQLKLPRHLIPRHGRETEIIKYEIEKDKGEIEKMTCKLRNLGNYLHNNDVKYRTSDESSWEDYVPCVQCLGYYVHWDIWKHRNSYVMKPEKQTNKRKSTLNIGTSLRNCATIKTRNKQLREDRGGLNSCSADTRGKQKEQIKTYSFDLRLQNIERVSEGEKQRCI</sequence>
<evidence type="ECO:0000313" key="2">
    <source>
        <dbReference type="Proteomes" id="UP000683360"/>
    </source>
</evidence>
<dbReference type="OrthoDB" id="6160454at2759"/>
<organism evidence="1 2">
    <name type="scientific">Mytilus edulis</name>
    <name type="common">Blue mussel</name>
    <dbReference type="NCBI Taxonomy" id="6550"/>
    <lineage>
        <taxon>Eukaryota</taxon>
        <taxon>Metazoa</taxon>
        <taxon>Spiralia</taxon>
        <taxon>Lophotrochozoa</taxon>
        <taxon>Mollusca</taxon>
        <taxon>Bivalvia</taxon>
        <taxon>Autobranchia</taxon>
        <taxon>Pteriomorphia</taxon>
        <taxon>Mytilida</taxon>
        <taxon>Mytiloidea</taxon>
        <taxon>Mytilidae</taxon>
        <taxon>Mytilinae</taxon>
        <taxon>Mytilus</taxon>
    </lineage>
</organism>
<comment type="caution">
    <text evidence="1">The sequence shown here is derived from an EMBL/GenBank/DDBJ whole genome shotgun (WGS) entry which is preliminary data.</text>
</comment>
<accession>A0A8S3T6G8</accession>
<dbReference type="Proteomes" id="UP000683360">
    <property type="component" value="Unassembled WGS sequence"/>
</dbReference>
<reference evidence="1" key="1">
    <citation type="submission" date="2021-03" db="EMBL/GenBank/DDBJ databases">
        <authorList>
            <person name="Bekaert M."/>
        </authorList>
    </citation>
    <scope>NUCLEOTIDE SEQUENCE</scope>
</reference>
<keyword evidence="2" id="KW-1185">Reference proteome</keyword>
<name>A0A8S3T6G8_MYTED</name>
<dbReference type="AlphaFoldDB" id="A0A8S3T6G8"/>
<dbReference type="EMBL" id="CAJPWZ010001876">
    <property type="protein sequence ID" value="CAG2226178.1"/>
    <property type="molecule type" value="Genomic_DNA"/>
</dbReference>
<protein>
    <submittedName>
        <fullName evidence="1">Uncharacterized protein</fullName>
    </submittedName>
</protein>
<proteinExistence type="predicted"/>
<evidence type="ECO:0000313" key="1">
    <source>
        <dbReference type="EMBL" id="CAG2226178.1"/>
    </source>
</evidence>